<dbReference type="GO" id="GO:0010124">
    <property type="term" value="P:phenylacetate catabolic process"/>
    <property type="evidence" value="ECO:0007669"/>
    <property type="project" value="TreeGrafter"/>
</dbReference>
<dbReference type="eggNOG" id="KOG1389">
    <property type="taxonomic scope" value="Eukaryota"/>
</dbReference>
<dbReference type="InterPro" id="IPR020615">
    <property type="entry name" value="Thiolase_acyl_enz_int_AS"/>
</dbReference>
<dbReference type="InterPro" id="IPR020613">
    <property type="entry name" value="Thiolase_CS"/>
</dbReference>
<feature type="active site" description="Acyl-thioester intermediate" evidence="11">
    <location>
        <position position="99"/>
    </location>
</feature>
<dbReference type="KEGG" id="wic:J056_004479"/>
<evidence type="ECO:0000256" key="1">
    <source>
        <dbReference type="ARBA" id="ARBA00004275"/>
    </source>
</evidence>
<feature type="active site" description="Proton acceptor" evidence="11">
    <location>
        <position position="351"/>
    </location>
</feature>
<feature type="domain" description="Thiolase N-terminal" evidence="13">
    <location>
        <begin position="14"/>
        <end position="264"/>
    </location>
</feature>
<dbReference type="HOGENOM" id="CLU_031026_1_1_1"/>
<evidence type="ECO:0000313" key="16">
    <source>
        <dbReference type="Proteomes" id="UP000014064"/>
    </source>
</evidence>
<dbReference type="OrthoDB" id="5404651at2759"/>
<feature type="active site" description="Proton acceptor" evidence="11">
    <location>
        <position position="381"/>
    </location>
</feature>
<dbReference type="InterPro" id="IPR020616">
    <property type="entry name" value="Thiolase_N"/>
</dbReference>
<evidence type="ECO:0000256" key="2">
    <source>
        <dbReference type="ARBA" id="ARBA00004872"/>
    </source>
</evidence>
<dbReference type="PROSITE" id="PS00737">
    <property type="entry name" value="THIOLASE_2"/>
    <property type="match status" value="1"/>
</dbReference>
<dbReference type="Pfam" id="PF02803">
    <property type="entry name" value="Thiolase_C"/>
    <property type="match status" value="1"/>
</dbReference>
<evidence type="ECO:0000256" key="12">
    <source>
        <dbReference type="RuleBase" id="RU003557"/>
    </source>
</evidence>
<feature type="domain" description="Thiolase C-terminal" evidence="14">
    <location>
        <begin position="273"/>
        <end position="392"/>
    </location>
</feature>
<dbReference type="EMBL" id="KE007231">
    <property type="protein sequence ID" value="EOR01158.1"/>
    <property type="molecule type" value="Genomic_DNA"/>
</dbReference>
<dbReference type="GO" id="GO:0003988">
    <property type="term" value="F:acetyl-CoA C-acyltransferase activity"/>
    <property type="evidence" value="ECO:0007669"/>
    <property type="project" value="UniProtKB-EC"/>
</dbReference>
<dbReference type="AlphaFoldDB" id="R9AG34"/>
<proteinExistence type="inferred from homology"/>
<dbReference type="GO" id="GO:0005777">
    <property type="term" value="C:peroxisome"/>
    <property type="evidence" value="ECO:0007669"/>
    <property type="project" value="UniProtKB-SubCell"/>
</dbReference>
<dbReference type="PANTHER" id="PTHR43853">
    <property type="entry name" value="3-KETOACYL-COA THIOLASE, PEROXISOMAL"/>
    <property type="match status" value="1"/>
</dbReference>
<organism evidence="15 16">
    <name type="scientific">Wallemia ichthyophaga (strain EXF-994 / CBS 113033)</name>
    <dbReference type="NCBI Taxonomy" id="1299270"/>
    <lineage>
        <taxon>Eukaryota</taxon>
        <taxon>Fungi</taxon>
        <taxon>Dikarya</taxon>
        <taxon>Basidiomycota</taxon>
        <taxon>Wallemiomycotina</taxon>
        <taxon>Wallemiomycetes</taxon>
        <taxon>Wallemiales</taxon>
        <taxon>Wallemiaceae</taxon>
        <taxon>Wallemia</taxon>
    </lineage>
</organism>
<dbReference type="InterPro" id="IPR002155">
    <property type="entry name" value="Thiolase"/>
</dbReference>
<keyword evidence="4 12" id="KW-0808">Transferase</keyword>
<keyword evidence="16" id="KW-1185">Reference proteome</keyword>
<comment type="catalytic activity">
    <reaction evidence="10">
        <text>an acyl-CoA + acetyl-CoA = a 3-oxoacyl-CoA + CoA</text>
        <dbReference type="Rhea" id="RHEA:21564"/>
        <dbReference type="ChEBI" id="CHEBI:57287"/>
        <dbReference type="ChEBI" id="CHEBI:57288"/>
        <dbReference type="ChEBI" id="CHEBI:58342"/>
        <dbReference type="ChEBI" id="CHEBI:90726"/>
        <dbReference type="EC" id="2.3.1.16"/>
    </reaction>
</comment>
<keyword evidence="8" id="KW-0576">Peroxisome</keyword>
<evidence type="ECO:0000256" key="11">
    <source>
        <dbReference type="PIRSR" id="PIRSR000429-1"/>
    </source>
</evidence>
<dbReference type="NCBIfam" id="TIGR01930">
    <property type="entry name" value="AcCoA-C-Actrans"/>
    <property type="match status" value="1"/>
</dbReference>
<evidence type="ECO:0000259" key="14">
    <source>
        <dbReference type="Pfam" id="PF02803"/>
    </source>
</evidence>
<evidence type="ECO:0000256" key="5">
    <source>
        <dbReference type="ARBA" id="ARBA00022832"/>
    </source>
</evidence>
<comment type="subcellular location">
    <subcellularLocation>
        <location evidence="1">Peroxisome</location>
    </subcellularLocation>
</comment>
<dbReference type="Proteomes" id="UP000014064">
    <property type="component" value="Unassembled WGS sequence"/>
</dbReference>
<reference evidence="16" key="1">
    <citation type="journal article" date="2013" name="BMC Genomics">
        <title>Genome and transcriptome sequencing of the halophilic fungus Wallemia ichthyophaga: haloadaptations present and absent.</title>
        <authorList>
            <person name="Zajc J."/>
            <person name="Liu Y."/>
            <person name="Dai W."/>
            <person name="Yang Z."/>
            <person name="Hu J."/>
            <person name="Gostincar C."/>
            <person name="Gunde-Cimerman N."/>
        </authorList>
    </citation>
    <scope>NUCLEOTIDE SEQUENCE [LARGE SCALE GENOMIC DNA]</scope>
    <source>
        <strain evidence="16">EXF-994 / CBS 113033</strain>
    </source>
</reference>
<dbReference type="PANTHER" id="PTHR43853:SF8">
    <property type="entry name" value="3-KETOACYL-COA THIOLASE, PEROXISOMAL"/>
    <property type="match status" value="1"/>
</dbReference>
<dbReference type="SUPFAM" id="SSF53901">
    <property type="entry name" value="Thiolase-like"/>
    <property type="match status" value="2"/>
</dbReference>
<dbReference type="GeneID" id="20377431"/>
<evidence type="ECO:0000256" key="3">
    <source>
        <dbReference type="ARBA" id="ARBA00010982"/>
    </source>
</evidence>
<dbReference type="RefSeq" id="XP_009267949.1">
    <property type="nucleotide sequence ID" value="XM_009269674.1"/>
</dbReference>
<keyword evidence="9 12" id="KW-0012">Acyltransferase</keyword>
<dbReference type="GO" id="GO:0006635">
    <property type="term" value="P:fatty acid beta-oxidation"/>
    <property type="evidence" value="ECO:0007669"/>
    <property type="project" value="TreeGrafter"/>
</dbReference>
<dbReference type="FunFam" id="3.40.47.10:FF:000010">
    <property type="entry name" value="Acetyl-CoA acetyltransferase (Thiolase)"/>
    <property type="match status" value="1"/>
</dbReference>
<evidence type="ECO:0000256" key="9">
    <source>
        <dbReference type="ARBA" id="ARBA00023315"/>
    </source>
</evidence>
<keyword evidence="7" id="KW-0443">Lipid metabolism</keyword>
<evidence type="ECO:0000256" key="7">
    <source>
        <dbReference type="ARBA" id="ARBA00023098"/>
    </source>
</evidence>
<dbReference type="InterPro" id="IPR050215">
    <property type="entry name" value="Thiolase-like_sf_Thiolase"/>
</dbReference>
<dbReference type="InterPro" id="IPR016039">
    <property type="entry name" value="Thiolase-like"/>
</dbReference>
<accession>R9AG34</accession>
<dbReference type="Pfam" id="PF00108">
    <property type="entry name" value="Thiolase_N"/>
    <property type="match status" value="1"/>
</dbReference>
<comment type="similarity">
    <text evidence="3 12">Belongs to the thiolase-like superfamily. Thiolase family.</text>
</comment>
<evidence type="ECO:0000256" key="8">
    <source>
        <dbReference type="ARBA" id="ARBA00023140"/>
    </source>
</evidence>
<evidence type="ECO:0000256" key="6">
    <source>
        <dbReference type="ARBA" id="ARBA00022946"/>
    </source>
</evidence>
<sequence length="396" mass="40901">MAKQNIISKNANDVVIVSAVRTPITRARKGGLAGTLPEKLLAHAFKESIQRGKLDPKLIEDIAVGNVLPPGGGASLARMAQLYAGIPHSAAINTVNRQCSSGLQAVSQIALEIASGQIDVGIGAGVESMTAHYGAGAMPPNLDQDVLSNQESADCLIPMGITSENVAKDFGISRAAQDEFAAQSQQKAAAAQKAGKFTNEIAPIMVNSEDGTHKLIDKDDGIRDGVTKETLAKLKPAFDQNGCTHAGNASQVSDGAAAVVLTRRSNAEKLKLPILGKFVASADVGCPPRIMGIGPAVAIPKVLQKAGLSSSDVDIYEINEAFASQALYCVQKLGLDPVKVNPNGGAIALGHPLGCTGARQIATILSEAKRIGAKVLCTSMCIGTGMGKASIIINEQ</sequence>
<gene>
    <name evidence="15" type="ORF">J056_004479</name>
</gene>
<dbReference type="OMA" id="MTAFPEP"/>
<evidence type="ECO:0000256" key="10">
    <source>
        <dbReference type="ARBA" id="ARBA00047605"/>
    </source>
</evidence>
<dbReference type="STRING" id="1299270.R9AG34"/>
<dbReference type="PIRSF" id="PIRSF000429">
    <property type="entry name" value="Ac-CoA_Ac_transf"/>
    <property type="match status" value="1"/>
</dbReference>
<evidence type="ECO:0000256" key="4">
    <source>
        <dbReference type="ARBA" id="ARBA00022679"/>
    </source>
</evidence>
<dbReference type="CDD" id="cd00751">
    <property type="entry name" value="thiolase"/>
    <property type="match status" value="1"/>
</dbReference>
<name>R9AG34_WALI9</name>
<evidence type="ECO:0000259" key="13">
    <source>
        <dbReference type="Pfam" id="PF00108"/>
    </source>
</evidence>
<protein>
    <submittedName>
        <fullName evidence="15">3-ketoacyl-CoA thiolase B, peroxisomal</fullName>
    </submittedName>
</protein>
<comment type="pathway">
    <text evidence="2">Lipid metabolism; fatty acid metabolism.</text>
</comment>
<keyword evidence="6" id="KW-0809">Transit peptide</keyword>
<evidence type="ECO:0000313" key="15">
    <source>
        <dbReference type="EMBL" id="EOR01158.1"/>
    </source>
</evidence>
<dbReference type="Gene3D" id="3.40.47.10">
    <property type="match status" value="2"/>
</dbReference>
<keyword evidence="5" id="KW-0276">Fatty acid metabolism</keyword>
<dbReference type="PROSITE" id="PS00098">
    <property type="entry name" value="THIOLASE_1"/>
    <property type="match status" value="1"/>
</dbReference>
<dbReference type="InterPro" id="IPR020617">
    <property type="entry name" value="Thiolase_C"/>
</dbReference>